<comment type="caution">
    <text evidence="3">The sequence shown here is derived from an EMBL/GenBank/DDBJ whole genome shotgun (WGS) entry which is preliminary data.</text>
</comment>
<feature type="signal peptide" evidence="2">
    <location>
        <begin position="1"/>
        <end position="20"/>
    </location>
</feature>
<keyword evidence="4" id="KW-1185">Reference proteome</keyword>
<dbReference type="OrthoDB" id="42011at2759"/>
<evidence type="ECO:0000313" key="3">
    <source>
        <dbReference type="EMBL" id="EJK63756.1"/>
    </source>
</evidence>
<feature type="compositionally biased region" description="Acidic residues" evidence="1">
    <location>
        <begin position="67"/>
        <end position="77"/>
    </location>
</feature>
<dbReference type="EMBL" id="AGNL01018029">
    <property type="protein sequence ID" value="EJK63756.1"/>
    <property type="molecule type" value="Genomic_DNA"/>
</dbReference>
<accession>K0SRV9</accession>
<name>K0SRV9_THAOC</name>
<evidence type="ECO:0000256" key="1">
    <source>
        <dbReference type="SAM" id="MobiDB-lite"/>
    </source>
</evidence>
<dbReference type="AlphaFoldDB" id="K0SRV9"/>
<dbReference type="Proteomes" id="UP000266841">
    <property type="component" value="Unassembled WGS sequence"/>
</dbReference>
<organism evidence="3 4">
    <name type="scientific">Thalassiosira oceanica</name>
    <name type="common">Marine diatom</name>
    <dbReference type="NCBI Taxonomy" id="159749"/>
    <lineage>
        <taxon>Eukaryota</taxon>
        <taxon>Sar</taxon>
        <taxon>Stramenopiles</taxon>
        <taxon>Ochrophyta</taxon>
        <taxon>Bacillariophyta</taxon>
        <taxon>Coscinodiscophyceae</taxon>
        <taxon>Thalassiosirophycidae</taxon>
        <taxon>Thalassiosirales</taxon>
        <taxon>Thalassiosiraceae</taxon>
        <taxon>Thalassiosira</taxon>
    </lineage>
</organism>
<gene>
    <name evidence="3" type="ORF">THAOC_15568</name>
</gene>
<protein>
    <submittedName>
        <fullName evidence="3">Uncharacterized protein</fullName>
    </submittedName>
</protein>
<sequence length="205" mass="22244">MVKFSFIALASALAASSASAGTATKKTIKLGRRNLRRGDPATKALLKNAAPYKKGGAKKVHRRAEDAAEDEAEDEAEDAGFEITGSYSLEFSQCIDVKTYNEDLFDEDIIGYAKAGQVVSTKSYVLFHICTDDTCYLDAEDDLYMVDLATYLANIATYHANKRIDFCEQAPLARPQVLSPQPRPAGCTARFAVKAGCSAARQRLG</sequence>
<evidence type="ECO:0000256" key="2">
    <source>
        <dbReference type="SAM" id="SignalP"/>
    </source>
</evidence>
<feature type="non-terminal residue" evidence="3">
    <location>
        <position position="205"/>
    </location>
</feature>
<evidence type="ECO:0000313" key="4">
    <source>
        <dbReference type="Proteomes" id="UP000266841"/>
    </source>
</evidence>
<keyword evidence="2" id="KW-0732">Signal</keyword>
<reference evidence="3 4" key="1">
    <citation type="journal article" date="2012" name="Genome Biol.">
        <title>Genome and low-iron response of an oceanic diatom adapted to chronic iron limitation.</title>
        <authorList>
            <person name="Lommer M."/>
            <person name="Specht M."/>
            <person name="Roy A.S."/>
            <person name="Kraemer L."/>
            <person name="Andreson R."/>
            <person name="Gutowska M.A."/>
            <person name="Wolf J."/>
            <person name="Bergner S.V."/>
            <person name="Schilhabel M.B."/>
            <person name="Klostermeier U.C."/>
            <person name="Beiko R.G."/>
            <person name="Rosenstiel P."/>
            <person name="Hippler M."/>
            <person name="Laroche J."/>
        </authorList>
    </citation>
    <scope>NUCLEOTIDE SEQUENCE [LARGE SCALE GENOMIC DNA]</scope>
    <source>
        <strain evidence="3 4">CCMP1005</strain>
    </source>
</reference>
<dbReference type="eggNOG" id="ENOG502SPYY">
    <property type="taxonomic scope" value="Eukaryota"/>
</dbReference>
<feature type="chain" id="PRO_5003837305" evidence="2">
    <location>
        <begin position="21"/>
        <end position="205"/>
    </location>
</feature>
<proteinExistence type="predicted"/>
<feature type="region of interest" description="Disordered" evidence="1">
    <location>
        <begin position="56"/>
        <end position="77"/>
    </location>
</feature>